<reference evidence="2 3" key="1">
    <citation type="submission" date="2023-05" db="EMBL/GenBank/DDBJ databases">
        <title>Glutamicibacter sp. B1, complete genome.</title>
        <authorList>
            <person name="Long Y.H."/>
            <person name="Fang T."/>
            <person name="Li X.Y."/>
        </authorList>
    </citation>
    <scope>NUCLEOTIDE SEQUENCE [LARGE SCALE GENOMIC DNA]</scope>
    <source>
        <strain evidence="2 3">B1</strain>
    </source>
</reference>
<feature type="compositionally biased region" description="Basic and acidic residues" evidence="1">
    <location>
        <begin position="232"/>
        <end position="241"/>
    </location>
</feature>
<keyword evidence="3" id="KW-1185">Reference proteome</keyword>
<name>A0AAU6WIR7_9MICC</name>
<feature type="compositionally biased region" description="Polar residues" evidence="1">
    <location>
        <begin position="346"/>
        <end position="363"/>
    </location>
</feature>
<evidence type="ECO:0000313" key="3">
    <source>
        <dbReference type="Proteomes" id="UP001486888"/>
    </source>
</evidence>
<feature type="compositionally biased region" description="Basic residues" evidence="1">
    <location>
        <begin position="421"/>
        <end position="433"/>
    </location>
</feature>
<feature type="region of interest" description="Disordered" evidence="1">
    <location>
        <begin position="124"/>
        <end position="143"/>
    </location>
</feature>
<dbReference type="EMBL" id="CP125942">
    <property type="protein sequence ID" value="XAO47018.1"/>
    <property type="molecule type" value="Genomic_DNA"/>
</dbReference>
<feature type="compositionally biased region" description="Gly residues" evidence="1">
    <location>
        <begin position="387"/>
        <end position="403"/>
    </location>
</feature>
<feature type="compositionally biased region" description="Low complexity" evidence="1">
    <location>
        <begin position="312"/>
        <end position="325"/>
    </location>
</feature>
<dbReference type="RefSeq" id="WP_345473729.1">
    <property type="nucleotide sequence ID" value="NZ_CP125942.1"/>
</dbReference>
<organism evidence="2 3">
    <name type="scientific">Glutamicibacter ectropisis</name>
    <dbReference type="NCBI Taxonomy" id="3046593"/>
    <lineage>
        <taxon>Bacteria</taxon>
        <taxon>Bacillati</taxon>
        <taxon>Actinomycetota</taxon>
        <taxon>Actinomycetes</taxon>
        <taxon>Micrococcales</taxon>
        <taxon>Micrococcaceae</taxon>
        <taxon>Glutamicibacter</taxon>
    </lineage>
</organism>
<proteinExistence type="predicted"/>
<accession>A0AAU6WIR7</accession>
<feature type="compositionally biased region" description="Polar residues" evidence="1">
    <location>
        <begin position="267"/>
        <end position="282"/>
    </location>
</feature>
<evidence type="ECO:0008006" key="4">
    <source>
        <dbReference type="Google" id="ProtNLM"/>
    </source>
</evidence>
<protein>
    <recommendedName>
        <fullName evidence="4">HNH endonuclease</fullName>
    </recommendedName>
</protein>
<gene>
    <name evidence="2" type="ORF">QMQ05_05705</name>
</gene>
<dbReference type="AlphaFoldDB" id="A0AAU6WIR7"/>
<evidence type="ECO:0000313" key="2">
    <source>
        <dbReference type="EMBL" id="XAO47018.1"/>
    </source>
</evidence>
<dbReference type="KEGG" id="gey:QMQ05_05705"/>
<evidence type="ECO:0000256" key="1">
    <source>
        <dbReference type="SAM" id="MobiDB-lite"/>
    </source>
</evidence>
<feature type="compositionally biased region" description="Basic and acidic residues" evidence="1">
    <location>
        <begin position="124"/>
        <end position="135"/>
    </location>
</feature>
<dbReference type="Proteomes" id="UP001486888">
    <property type="component" value="Chromosome"/>
</dbReference>
<feature type="region of interest" description="Disordered" evidence="1">
    <location>
        <begin position="232"/>
        <end position="433"/>
    </location>
</feature>
<sequence length="433" mass="47941">MSWLKQSDIAATHPLVLRVLEWKDYDDRLLNEMYGWVNRCATMSAAHDMDYIVEIGQARLFAGSRYAALRDAAVFCGIFFEKEITEEVKDDEGNVVSTRPRQVLKLVEEKDLFHMILRSEKEWEAQRQYDNRNPERSGPVRKRDGDECRWCGRITRWDSDRRSARMGTIDHLKPGEKNAKEEDRVVACKSCNSSRQDGDNWDKELRPAPTNPYYSAATAKWLMEKCGFDVKPTEERKETKTPAKSPAGQKQAVEPPTRGEDPAKVSATDTSGATNAPVTATGKTHADESPGATESPAQGFRSHSDLASYPSVEAIEAETAAVEPPAKVEDPAADQETQAPEPEQATEPSGHSGARSNQGTDQTPIKRRPTDKQNQTTGESYVRSGFAGSGRDGLGRAGLGLDGHAGAVHGAPAKPVADSRPRRRRNRPRRRKS</sequence>
<dbReference type="Gene3D" id="1.10.30.50">
    <property type="match status" value="1"/>
</dbReference>